<dbReference type="GO" id="GO:0003676">
    <property type="term" value="F:nucleic acid binding"/>
    <property type="evidence" value="ECO:0007669"/>
    <property type="project" value="InterPro"/>
</dbReference>
<dbReference type="AlphaFoldDB" id="A0A445H7I5"/>
<evidence type="ECO:0000313" key="2">
    <source>
        <dbReference type="EMBL" id="RZB69585.1"/>
    </source>
</evidence>
<dbReference type="EMBL" id="QZWG01000014">
    <property type="protein sequence ID" value="RZB69585.1"/>
    <property type="molecule type" value="Genomic_DNA"/>
</dbReference>
<feature type="region of interest" description="Disordered" evidence="1">
    <location>
        <begin position="241"/>
        <end position="262"/>
    </location>
</feature>
<name>A0A445H7I5_GLYSO</name>
<gene>
    <name evidence="2" type="ORF">D0Y65_039087</name>
</gene>
<sequence length="262" mass="30327">MIDVLPKGRILMQHRESQGNRDTTTYTTIPDHNIQSTAQSMAQALPTNEHLHREIGNDDCSPDWRVQFYVSPYVRTQSTLCDLRRCLLKKRIISVREESRIRERDFENFQVKREMKEEERLVMEMSESALLTNACGKNKATKSQANQKGNDKILHQADIKKYTMSGPPNQNDLGERRNQTLLDMVRSMLNNSNLPKSLWAEALKTRMYILNRVTTKVVPKTPFELFKGDDEQPMTNISQLVADNPVDEVDHQIPENDEQPDE</sequence>
<protein>
    <submittedName>
        <fullName evidence="2">Phosphoglycerate mutase-like protein AT74</fullName>
    </submittedName>
</protein>
<dbReference type="PANTHER" id="PTHR46192">
    <property type="entry name" value="BROAD-RANGE ACID PHOSPHATASE DET1"/>
    <property type="match status" value="1"/>
</dbReference>
<comment type="caution">
    <text evidence="2">The sequence shown here is derived from an EMBL/GenBank/DDBJ whole genome shotgun (WGS) entry which is preliminary data.</text>
</comment>
<dbReference type="InterPro" id="IPR052765">
    <property type="entry name" value="PGM-Related"/>
</dbReference>
<keyword evidence="3" id="KW-1185">Reference proteome</keyword>
<dbReference type="SUPFAM" id="SSF53098">
    <property type="entry name" value="Ribonuclease H-like"/>
    <property type="match status" value="1"/>
</dbReference>
<dbReference type="Proteomes" id="UP000289340">
    <property type="component" value="Chromosome 14"/>
</dbReference>
<proteinExistence type="predicted"/>
<accession>A0A445H7I5</accession>
<reference evidence="2 3" key="1">
    <citation type="submission" date="2018-09" db="EMBL/GenBank/DDBJ databases">
        <title>A high-quality reference genome of wild soybean provides a powerful tool to mine soybean genomes.</title>
        <authorList>
            <person name="Xie M."/>
            <person name="Chung C.Y.L."/>
            <person name="Li M.-W."/>
            <person name="Wong F.-L."/>
            <person name="Chan T.-F."/>
            <person name="Lam H.-M."/>
        </authorList>
    </citation>
    <scope>NUCLEOTIDE SEQUENCE [LARGE SCALE GENOMIC DNA]</scope>
    <source>
        <strain evidence="3">cv. W05</strain>
        <tissue evidence="2">Hypocotyl of etiolated seedlings</tissue>
    </source>
</reference>
<dbReference type="InterPro" id="IPR012337">
    <property type="entry name" value="RNaseH-like_sf"/>
</dbReference>
<dbReference type="Gene3D" id="3.30.420.10">
    <property type="entry name" value="Ribonuclease H-like superfamily/Ribonuclease H"/>
    <property type="match status" value="1"/>
</dbReference>
<evidence type="ECO:0000256" key="1">
    <source>
        <dbReference type="SAM" id="MobiDB-lite"/>
    </source>
</evidence>
<organism evidence="2 3">
    <name type="scientific">Glycine soja</name>
    <name type="common">Wild soybean</name>
    <dbReference type="NCBI Taxonomy" id="3848"/>
    <lineage>
        <taxon>Eukaryota</taxon>
        <taxon>Viridiplantae</taxon>
        <taxon>Streptophyta</taxon>
        <taxon>Embryophyta</taxon>
        <taxon>Tracheophyta</taxon>
        <taxon>Spermatophyta</taxon>
        <taxon>Magnoliopsida</taxon>
        <taxon>eudicotyledons</taxon>
        <taxon>Gunneridae</taxon>
        <taxon>Pentapetalae</taxon>
        <taxon>rosids</taxon>
        <taxon>fabids</taxon>
        <taxon>Fabales</taxon>
        <taxon>Fabaceae</taxon>
        <taxon>Papilionoideae</taxon>
        <taxon>50 kb inversion clade</taxon>
        <taxon>NPAAA clade</taxon>
        <taxon>indigoferoid/millettioid clade</taxon>
        <taxon>Phaseoleae</taxon>
        <taxon>Glycine</taxon>
        <taxon>Glycine subgen. Soja</taxon>
    </lineage>
</organism>
<dbReference type="InterPro" id="IPR036397">
    <property type="entry name" value="RNaseH_sf"/>
</dbReference>
<evidence type="ECO:0000313" key="3">
    <source>
        <dbReference type="Proteomes" id="UP000289340"/>
    </source>
</evidence>